<dbReference type="AlphaFoldDB" id="A0A8H7VCG5"/>
<accession>A0A8H7VCG5</accession>
<gene>
    <name evidence="2" type="ORF">INT45_001617</name>
</gene>
<feature type="compositionally biased region" description="Low complexity" evidence="1">
    <location>
        <begin position="127"/>
        <end position="138"/>
    </location>
</feature>
<evidence type="ECO:0000256" key="1">
    <source>
        <dbReference type="SAM" id="MobiDB-lite"/>
    </source>
</evidence>
<comment type="caution">
    <text evidence="2">The sequence shown here is derived from an EMBL/GenBank/DDBJ whole genome shotgun (WGS) entry which is preliminary data.</text>
</comment>
<feature type="region of interest" description="Disordered" evidence="1">
    <location>
        <begin position="74"/>
        <end position="100"/>
    </location>
</feature>
<feature type="region of interest" description="Disordered" evidence="1">
    <location>
        <begin position="118"/>
        <end position="142"/>
    </location>
</feature>
<keyword evidence="3" id="KW-1185">Reference proteome</keyword>
<reference evidence="2 3" key="1">
    <citation type="submission" date="2020-12" db="EMBL/GenBank/DDBJ databases">
        <title>Metabolic potential, ecology and presence of endohyphal bacteria is reflected in genomic diversity of Mucoromycotina.</title>
        <authorList>
            <person name="Muszewska A."/>
            <person name="Okrasinska A."/>
            <person name="Steczkiewicz K."/>
            <person name="Drgas O."/>
            <person name="Orlowska M."/>
            <person name="Perlinska-Lenart U."/>
            <person name="Aleksandrzak-Piekarczyk T."/>
            <person name="Szatraj K."/>
            <person name="Zielenkiewicz U."/>
            <person name="Pilsyk S."/>
            <person name="Malc E."/>
            <person name="Mieczkowski P."/>
            <person name="Kruszewska J.S."/>
            <person name="Biernat P."/>
            <person name="Pawlowska J."/>
        </authorList>
    </citation>
    <scope>NUCLEOTIDE SEQUENCE [LARGE SCALE GENOMIC DNA]</scope>
    <source>
        <strain evidence="2 3">CBS 142.35</strain>
    </source>
</reference>
<organism evidence="2 3">
    <name type="scientific">Circinella minor</name>
    <dbReference type="NCBI Taxonomy" id="1195481"/>
    <lineage>
        <taxon>Eukaryota</taxon>
        <taxon>Fungi</taxon>
        <taxon>Fungi incertae sedis</taxon>
        <taxon>Mucoromycota</taxon>
        <taxon>Mucoromycotina</taxon>
        <taxon>Mucoromycetes</taxon>
        <taxon>Mucorales</taxon>
        <taxon>Lichtheimiaceae</taxon>
        <taxon>Circinella</taxon>
    </lineage>
</organism>
<dbReference type="EMBL" id="JAEPRB010000992">
    <property type="protein sequence ID" value="KAG2209349.1"/>
    <property type="molecule type" value="Genomic_DNA"/>
</dbReference>
<evidence type="ECO:0000313" key="2">
    <source>
        <dbReference type="EMBL" id="KAG2209349.1"/>
    </source>
</evidence>
<protein>
    <submittedName>
        <fullName evidence="2">Uncharacterized protein</fullName>
    </submittedName>
</protein>
<feature type="compositionally biased region" description="Low complexity" evidence="1">
    <location>
        <begin position="74"/>
        <end position="83"/>
    </location>
</feature>
<proteinExistence type="predicted"/>
<dbReference type="Proteomes" id="UP000646827">
    <property type="component" value="Unassembled WGS sequence"/>
</dbReference>
<name>A0A8H7VCG5_9FUNG</name>
<evidence type="ECO:0000313" key="3">
    <source>
        <dbReference type="Proteomes" id="UP000646827"/>
    </source>
</evidence>
<feature type="compositionally biased region" description="Low complexity" evidence="1">
    <location>
        <begin position="90"/>
        <end position="99"/>
    </location>
</feature>
<sequence length="437" mass="50244">MADNLFLKNKNPSTWDLKSTLNTLEKKNPSLPMFTQIRNLKLSLEYVKMKGSRLQQEEAKRILESWKQQKKILSSGISSGNSSEVEEQESSTTGGSNSTHVIYGNHNVIIQGDMNGDMLVQNHDENNPSSQNSSQGSWHSKDAHPLRQQAHNYILSAYDHDNHIVCERYSFQNINMSHECAQYRTISMAGAANREGLRDARIMNDQLRRRNQKFGNVCKLLSDSIDADADDEELLGLVNDSGLMIEEASILRHLIERLSHWNENELDLKEEDLIKRKLQYLIDPTIGRIKDTSSSWSTYTMAPDERISNNEFYYPDYVLYNSKLSSMVKFELFVVEVKKMRPSRNKYESDLVRLGKQLKIMIDKFVLHGVADPVAVGMLVQGVEVKLYKMILAGPGCYLMLEIQTIHLLRTPHDLPLIPSLLERFDQAKEMPEWYWT</sequence>
<dbReference type="OrthoDB" id="2441332at2759"/>